<reference evidence="1" key="1">
    <citation type="submission" date="2021-01" db="EMBL/GenBank/DDBJ databases">
        <authorList>
            <person name="Corre E."/>
            <person name="Pelletier E."/>
            <person name="Niang G."/>
            <person name="Scheremetjew M."/>
            <person name="Finn R."/>
            <person name="Kale V."/>
            <person name="Holt S."/>
            <person name="Cochrane G."/>
            <person name="Meng A."/>
            <person name="Brown T."/>
            <person name="Cohen L."/>
        </authorList>
    </citation>
    <scope>NUCLEOTIDE SEQUENCE</scope>
    <source>
        <strain evidence="1">CCMP1320</strain>
    </source>
</reference>
<dbReference type="AlphaFoldDB" id="A0A7S3VQ61"/>
<gene>
    <name evidence="1" type="ORF">DTER00134_LOCUS14217</name>
</gene>
<sequence>MGDLDMPTLSSSVGDLRSSIMRLKISLGPNKAIPLVHVERVRSMRAMLQTLVDASKGGNWVHSAMANDFVRGLQALEELEKLEGAEGRGGYEDEYEEGGYEGSAYGGSSFLGRSYGRGSRSSSSNAVTDALLMAQHSLALLVVHYSNSLQQELSSCQVSTV</sequence>
<evidence type="ECO:0000313" key="1">
    <source>
        <dbReference type="EMBL" id="CAE0499144.1"/>
    </source>
</evidence>
<organism evidence="1">
    <name type="scientific">Dunaliella tertiolecta</name>
    <name type="common">Green alga</name>
    <dbReference type="NCBI Taxonomy" id="3047"/>
    <lineage>
        <taxon>Eukaryota</taxon>
        <taxon>Viridiplantae</taxon>
        <taxon>Chlorophyta</taxon>
        <taxon>core chlorophytes</taxon>
        <taxon>Chlorophyceae</taxon>
        <taxon>CS clade</taxon>
        <taxon>Chlamydomonadales</taxon>
        <taxon>Dunaliellaceae</taxon>
        <taxon>Dunaliella</taxon>
    </lineage>
</organism>
<dbReference type="EMBL" id="HBIP01023727">
    <property type="protein sequence ID" value="CAE0499144.1"/>
    <property type="molecule type" value="Transcribed_RNA"/>
</dbReference>
<protein>
    <submittedName>
        <fullName evidence="1">Uncharacterized protein</fullName>
    </submittedName>
</protein>
<name>A0A7S3VQ61_DUNTE</name>
<proteinExistence type="predicted"/>
<accession>A0A7S3VQ61</accession>